<dbReference type="RefSeq" id="WP_191636284.1">
    <property type="nucleotide sequence ID" value="NZ_CABVHY010000036.1"/>
</dbReference>
<proteinExistence type="predicted"/>
<dbReference type="NCBIfam" id="NF033920">
    <property type="entry name" value="C39_PA2778_fam"/>
    <property type="match status" value="1"/>
</dbReference>
<dbReference type="InterPro" id="IPR039563">
    <property type="entry name" value="Peptidase_C39_single_dom"/>
</dbReference>
<accession>A0A5E7FET4</accession>
<dbReference type="AlphaFoldDB" id="A0A5E7FET4"/>
<sequence length="243" mass="26654">MIETQAGSVFAWRLNKRVMMLRVFSRFRLALLASACVLSLAGCAGSVQPEIQRLPERVELSGVPFFRSELYQSGPATLASMLSQQGIVITPGLLDKPLHLPGAEDRLQQNMQNLAREYGLVVYPLDSTLPALLTQVAAGYPVLVRFTEGSAFWSGPRYAVLAGYNRHKQTVLLRAGMNRRLLMDFKSFESAWENAGSWAVLIQGPTQIPAAVDSRRWLKAADELAQAGQEQAAARATKALSAH</sequence>
<dbReference type="CDD" id="cd02549">
    <property type="entry name" value="Peptidase_C39A"/>
    <property type="match status" value="1"/>
</dbReference>
<evidence type="ECO:0000313" key="2">
    <source>
        <dbReference type="Proteomes" id="UP000379480"/>
    </source>
</evidence>
<gene>
    <name evidence="1" type="ORF">PS723_05514</name>
</gene>
<organism evidence="1 2">
    <name type="scientific">Pseudomonas fluorescens</name>
    <dbReference type="NCBI Taxonomy" id="294"/>
    <lineage>
        <taxon>Bacteria</taxon>
        <taxon>Pseudomonadati</taxon>
        <taxon>Pseudomonadota</taxon>
        <taxon>Gammaproteobacteria</taxon>
        <taxon>Pseudomonadales</taxon>
        <taxon>Pseudomonadaceae</taxon>
        <taxon>Pseudomonas</taxon>
    </lineage>
</organism>
<dbReference type="EMBL" id="CABVHY010000036">
    <property type="protein sequence ID" value="VVO37666.1"/>
    <property type="molecule type" value="Genomic_DNA"/>
</dbReference>
<dbReference type="Proteomes" id="UP000379480">
    <property type="component" value="Unassembled WGS sequence"/>
</dbReference>
<dbReference type="Gene3D" id="3.90.70.10">
    <property type="entry name" value="Cysteine proteinases"/>
    <property type="match status" value="1"/>
</dbReference>
<protein>
    <recommendedName>
        <fullName evidence="3">Peptidase C39 family protein</fullName>
    </recommendedName>
</protein>
<reference evidence="1 2" key="1">
    <citation type="submission" date="2019-09" db="EMBL/GenBank/DDBJ databases">
        <authorList>
            <person name="Chandra G."/>
            <person name="Truman W A."/>
        </authorList>
    </citation>
    <scope>NUCLEOTIDE SEQUENCE [LARGE SCALE GENOMIC DNA]</scope>
    <source>
        <strain evidence="1">PS723</strain>
    </source>
</reference>
<evidence type="ECO:0000313" key="1">
    <source>
        <dbReference type="EMBL" id="VVO37666.1"/>
    </source>
</evidence>
<evidence type="ECO:0008006" key="3">
    <source>
        <dbReference type="Google" id="ProtNLM"/>
    </source>
</evidence>
<name>A0A5E7FET4_PSEFL</name>